<evidence type="ECO:0000256" key="2">
    <source>
        <dbReference type="SAM" id="Phobius"/>
    </source>
</evidence>
<name>A0A4R0R659_9APHY</name>
<evidence type="ECO:0000313" key="4">
    <source>
        <dbReference type="Proteomes" id="UP000292702"/>
    </source>
</evidence>
<keyword evidence="2" id="KW-0472">Membrane</keyword>
<feature type="transmembrane region" description="Helical" evidence="2">
    <location>
        <begin position="255"/>
        <end position="280"/>
    </location>
</feature>
<dbReference type="OrthoDB" id="3267855at2759"/>
<feature type="compositionally biased region" description="Low complexity" evidence="1">
    <location>
        <begin position="61"/>
        <end position="70"/>
    </location>
</feature>
<reference evidence="3 4" key="1">
    <citation type="submission" date="2018-11" db="EMBL/GenBank/DDBJ databases">
        <title>Genome assembly of Steccherinum ochraceum LE-BIN_3174, the white-rot fungus of the Steccherinaceae family (The Residual Polyporoid clade, Polyporales, Basidiomycota).</title>
        <authorList>
            <person name="Fedorova T.V."/>
            <person name="Glazunova O.A."/>
            <person name="Landesman E.O."/>
            <person name="Moiseenko K.V."/>
            <person name="Psurtseva N.V."/>
            <person name="Savinova O.S."/>
            <person name="Shakhova N.V."/>
            <person name="Tyazhelova T.V."/>
            <person name="Vasina D.V."/>
        </authorList>
    </citation>
    <scope>NUCLEOTIDE SEQUENCE [LARGE SCALE GENOMIC DNA]</scope>
    <source>
        <strain evidence="3 4">LE-BIN_3174</strain>
    </source>
</reference>
<comment type="caution">
    <text evidence="3">The sequence shown here is derived from an EMBL/GenBank/DDBJ whole genome shotgun (WGS) entry which is preliminary data.</text>
</comment>
<feature type="region of interest" description="Disordered" evidence="1">
    <location>
        <begin position="1"/>
        <end position="93"/>
    </location>
</feature>
<dbReference type="EMBL" id="RWJN01000435">
    <property type="protein sequence ID" value="TCD61733.1"/>
    <property type="molecule type" value="Genomic_DNA"/>
</dbReference>
<proteinExistence type="predicted"/>
<evidence type="ECO:0000256" key="1">
    <source>
        <dbReference type="SAM" id="MobiDB-lite"/>
    </source>
</evidence>
<feature type="compositionally biased region" description="Polar residues" evidence="1">
    <location>
        <begin position="1"/>
        <end position="10"/>
    </location>
</feature>
<keyword evidence="2" id="KW-0812">Transmembrane</keyword>
<dbReference type="Proteomes" id="UP000292702">
    <property type="component" value="Unassembled WGS sequence"/>
</dbReference>
<keyword evidence="2" id="KW-1133">Transmembrane helix</keyword>
<keyword evidence="4" id="KW-1185">Reference proteome</keyword>
<gene>
    <name evidence="3" type="ORF">EIP91_008000</name>
</gene>
<evidence type="ECO:0000313" key="3">
    <source>
        <dbReference type="EMBL" id="TCD61733.1"/>
    </source>
</evidence>
<organism evidence="3 4">
    <name type="scientific">Steccherinum ochraceum</name>
    <dbReference type="NCBI Taxonomy" id="92696"/>
    <lineage>
        <taxon>Eukaryota</taxon>
        <taxon>Fungi</taxon>
        <taxon>Dikarya</taxon>
        <taxon>Basidiomycota</taxon>
        <taxon>Agaricomycotina</taxon>
        <taxon>Agaricomycetes</taxon>
        <taxon>Polyporales</taxon>
        <taxon>Steccherinaceae</taxon>
        <taxon>Steccherinum</taxon>
    </lineage>
</organism>
<feature type="transmembrane region" description="Helical" evidence="2">
    <location>
        <begin position="292"/>
        <end position="310"/>
    </location>
</feature>
<sequence>MPHQNQTPPHTLSLAAMPNPHPQAQEHSDTGIHQRHPFPHSASSPQIPVASIPTPTPTPTTPQTLVATPTIDMTPPRRHQRRRHSSRRVSVSASATPAEVLGRGLGLGFGVNAWGIEGAGDEAGEAGGVAEAGVEFASVCDDFYVSHCCDTWYKVIGALSVLGRAAVLTTFTMRAYAVWSGNRILLAYLVLIGLTCIALDITHVPGLRCEGSSSIPMYVAFHAILSSPRIDGMFHQCFQAFRVHHGFREIRDGGLMGLVLEQGVLYFCVVSLFTVTAIILNYRAPTGFLQSLLNAITLPLSGLLTARFLLHIRQWDYEHHTMNSKSSGDGSNCTDFDTDPGMLSTFAANTIEEFGFDPVARAHADDRTFVDPESGFETFDEREARRMLIFEHVPNRYYDDEPGLLCLLRTCIEPAALGSTDSGHQICWRAIHLSSNT</sequence>
<accession>A0A4R0R659</accession>
<dbReference type="AlphaFoldDB" id="A0A4R0R659"/>
<feature type="compositionally biased region" description="Basic residues" evidence="1">
    <location>
        <begin position="76"/>
        <end position="87"/>
    </location>
</feature>
<feature type="transmembrane region" description="Helical" evidence="2">
    <location>
        <begin position="185"/>
        <end position="203"/>
    </location>
</feature>
<protein>
    <submittedName>
        <fullName evidence="3">Uncharacterized protein</fullName>
    </submittedName>
</protein>